<evidence type="ECO:0000256" key="1">
    <source>
        <dbReference type="ARBA" id="ARBA00004162"/>
    </source>
</evidence>
<proteinExistence type="inferred from homology"/>
<keyword evidence="4 7" id="KW-0812">Transmembrane</keyword>
<gene>
    <name evidence="9" type="ORF">J2X09_000465</name>
</gene>
<dbReference type="Gene3D" id="3.30.420.270">
    <property type="match status" value="1"/>
</dbReference>
<evidence type="ECO:0000256" key="3">
    <source>
        <dbReference type="ARBA" id="ARBA00022475"/>
    </source>
</evidence>
<keyword evidence="6 8" id="KW-0472">Membrane</keyword>
<name>A0ABU1V5K4_9BURK</name>
<evidence type="ECO:0000256" key="8">
    <source>
        <dbReference type="SAM" id="Phobius"/>
    </source>
</evidence>
<dbReference type="InterPro" id="IPR003400">
    <property type="entry name" value="ExbD"/>
</dbReference>
<accession>A0ABU1V5K4</accession>
<evidence type="ECO:0000256" key="6">
    <source>
        <dbReference type="ARBA" id="ARBA00023136"/>
    </source>
</evidence>
<keyword evidence="5 8" id="KW-1133">Transmembrane helix</keyword>
<feature type="transmembrane region" description="Helical" evidence="8">
    <location>
        <begin position="21"/>
        <end position="40"/>
    </location>
</feature>
<keyword evidence="7" id="KW-0813">Transport</keyword>
<keyword evidence="10" id="KW-1185">Reference proteome</keyword>
<evidence type="ECO:0000256" key="5">
    <source>
        <dbReference type="ARBA" id="ARBA00022989"/>
    </source>
</evidence>
<dbReference type="Proteomes" id="UP001265550">
    <property type="component" value="Unassembled WGS sequence"/>
</dbReference>
<comment type="similarity">
    <text evidence="2 7">Belongs to the ExbD/TolR family.</text>
</comment>
<sequence>MPAVSSRGRGRRTINEINMVPFIDVMLVLLIIFMVTAPLITPSQIALPSVGQAGRQPDRFVAVVIDKDEQVSLREGSSSAEPQPVAMGQLVARVQQLQASRGSQPEGGVPVVISADKNVKYEAVVRVMDTLQRAGIARVGLSVQTSR</sequence>
<evidence type="ECO:0000256" key="4">
    <source>
        <dbReference type="ARBA" id="ARBA00022692"/>
    </source>
</evidence>
<evidence type="ECO:0000256" key="2">
    <source>
        <dbReference type="ARBA" id="ARBA00005811"/>
    </source>
</evidence>
<evidence type="ECO:0000313" key="10">
    <source>
        <dbReference type="Proteomes" id="UP001265550"/>
    </source>
</evidence>
<dbReference type="PANTHER" id="PTHR30558:SF7">
    <property type="entry name" value="TOL-PAL SYSTEM PROTEIN TOLR"/>
    <property type="match status" value="1"/>
</dbReference>
<evidence type="ECO:0000256" key="7">
    <source>
        <dbReference type="RuleBase" id="RU003879"/>
    </source>
</evidence>
<keyword evidence="3" id="KW-1003">Cell membrane</keyword>
<dbReference type="EMBL" id="JAVDWE010000001">
    <property type="protein sequence ID" value="MDR7092742.1"/>
    <property type="molecule type" value="Genomic_DNA"/>
</dbReference>
<protein>
    <submittedName>
        <fullName evidence="9">Biopolymer transport protein TolR</fullName>
    </submittedName>
</protein>
<comment type="subcellular location">
    <subcellularLocation>
        <location evidence="1">Cell membrane</location>
        <topology evidence="1">Single-pass membrane protein</topology>
    </subcellularLocation>
    <subcellularLocation>
        <location evidence="7">Cell membrane</location>
        <topology evidence="7">Single-pass type II membrane protein</topology>
    </subcellularLocation>
</comment>
<dbReference type="Pfam" id="PF02472">
    <property type="entry name" value="ExbD"/>
    <property type="match status" value="1"/>
</dbReference>
<reference evidence="9 10" key="1">
    <citation type="submission" date="2023-07" db="EMBL/GenBank/DDBJ databases">
        <title>Sorghum-associated microbial communities from plants grown in Nebraska, USA.</title>
        <authorList>
            <person name="Schachtman D."/>
        </authorList>
    </citation>
    <scope>NUCLEOTIDE SEQUENCE [LARGE SCALE GENOMIC DNA]</scope>
    <source>
        <strain evidence="9 10">BE240</strain>
    </source>
</reference>
<comment type="caution">
    <text evidence="9">The sequence shown here is derived from an EMBL/GenBank/DDBJ whole genome shotgun (WGS) entry which is preliminary data.</text>
</comment>
<dbReference type="PANTHER" id="PTHR30558">
    <property type="entry name" value="EXBD MEMBRANE COMPONENT OF PMF-DRIVEN MACROMOLECULE IMPORT SYSTEM"/>
    <property type="match status" value="1"/>
</dbReference>
<dbReference type="RefSeq" id="WP_204731742.1">
    <property type="nucleotide sequence ID" value="NZ_JAVDWE010000001.1"/>
</dbReference>
<evidence type="ECO:0000313" key="9">
    <source>
        <dbReference type="EMBL" id="MDR7092742.1"/>
    </source>
</evidence>
<organism evidence="9 10">
    <name type="scientific">Hydrogenophaga laconesensis</name>
    <dbReference type="NCBI Taxonomy" id="1805971"/>
    <lineage>
        <taxon>Bacteria</taxon>
        <taxon>Pseudomonadati</taxon>
        <taxon>Pseudomonadota</taxon>
        <taxon>Betaproteobacteria</taxon>
        <taxon>Burkholderiales</taxon>
        <taxon>Comamonadaceae</taxon>
        <taxon>Hydrogenophaga</taxon>
    </lineage>
</organism>
<keyword evidence="7" id="KW-0653">Protein transport</keyword>